<accession>A0A3R7MGE6</accession>
<feature type="region of interest" description="Disordered" evidence="1">
    <location>
        <begin position="248"/>
        <end position="309"/>
    </location>
</feature>
<feature type="compositionally biased region" description="Pro residues" evidence="1">
    <location>
        <begin position="251"/>
        <end position="271"/>
    </location>
</feature>
<keyword evidence="3" id="KW-1185">Reference proteome</keyword>
<dbReference type="EMBL" id="QCYY01001042">
    <property type="protein sequence ID" value="ROT80990.1"/>
    <property type="molecule type" value="Genomic_DNA"/>
</dbReference>
<gene>
    <name evidence="2" type="ORF">C7M84_000275</name>
</gene>
<proteinExistence type="predicted"/>
<sequence>MYSHQPLHLDLPTSGKLAGISARRRRRPISASPLENPSSDWLAARDVGARREREGGPSRIVGCVDGATFVRRGGYLSTHLRDDLPPRGWDSVFGFHPHVLHRSPATLRRGPPTTPPPSPAPLCVYSSPNSFCLSRPLSSPTPPTLRLLLATPLVCPPPTPPRHPAHSRLHPLVYPAHSSRPPTRPHLLLPPAHSSCCHSFPTDCVYTLGLLSAHILLVYPKRRPSHSLTYAHSRPLLAHSSPISRHSFCPLPSPTPSPTSPSSYPPAPPPSHSLAYPPRTPLTHHPFTASGHLNPPLSTPRSPLGNSPTHLSGHLCHSANSDSNLCALLPPMVTSAHLLPIFRFSSAHLLGHLFPPLPLLLKLCPPPPQSSHPLRLPLTRPPHPTPAHLIPPPPTSAQPPAHPSPPTPSAHPRPPLVNTATPPSTHSPCRLCNVATPTRPASADSG</sequence>
<feature type="region of interest" description="Disordered" evidence="1">
    <location>
        <begin position="370"/>
        <end position="446"/>
    </location>
</feature>
<reference evidence="2 3" key="1">
    <citation type="submission" date="2018-04" db="EMBL/GenBank/DDBJ databases">
        <authorList>
            <person name="Zhang X."/>
            <person name="Yuan J."/>
            <person name="Li F."/>
            <person name="Xiang J."/>
        </authorList>
    </citation>
    <scope>NUCLEOTIDE SEQUENCE [LARGE SCALE GENOMIC DNA]</scope>
    <source>
        <tissue evidence="2">Muscle</tissue>
    </source>
</reference>
<feature type="compositionally biased region" description="Pro residues" evidence="1">
    <location>
        <begin position="379"/>
        <end position="415"/>
    </location>
</feature>
<evidence type="ECO:0000256" key="1">
    <source>
        <dbReference type="SAM" id="MobiDB-lite"/>
    </source>
</evidence>
<protein>
    <submittedName>
        <fullName evidence="2">Uncharacterized protein</fullName>
    </submittedName>
</protein>
<feature type="compositionally biased region" description="Polar residues" evidence="1">
    <location>
        <begin position="418"/>
        <end position="427"/>
    </location>
</feature>
<dbReference type="Proteomes" id="UP000283509">
    <property type="component" value="Unassembled WGS sequence"/>
</dbReference>
<feature type="region of interest" description="Disordered" evidence="1">
    <location>
        <begin position="18"/>
        <end position="38"/>
    </location>
</feature>
<evidence type="ECO:0000313" key="2">
    <source>
        <dbReference type="EMBL" id="ROT80990.1"/>
    </source>
</evidence>
<dbReference type="AlphaFoldDB" id="A0A3R7MGE6"/>
<comment type="caution">
    <text evidence="2">The sequence shown here is derived from an EMBL/GenBank/DDBJ whole genome shotgun (WGS) entry which is preliminary data.</text>
</comment>
<organism evidence="2 3">
    <name type="scientific">Penaeus vannamei</name>
    <name type="common">Whiteleg shrimp</name>
    <name type="synonym">Litopenaeus vannamei</name>
    <dbReference type="NCBI Taxonomy" id="6689"/>
    <lineage>
        <taxon>Eukaryota</taxon>
        <taxon>Metazoa</taxon>
        <taxon>Ecdysozoa</taxon>
        <taxon>Arthropoda</taxon>
        <taxon>Crustacea</taxon>
        <taxon>Multicrustacea</taxon>
        <taxon>Malacostraca</taxon>
        <taxon>Eumalacostraca</taxon>
        <taxon>Eucarida</taxon>
        <taxon>Decapoda</taxon>
        <taxon>Dendrobranchiata</taxon>
        <taxon>Penaeoidea</taxon>
        <taxon>Penaeidae</taxon>
        <taxon>Penaeus</taxon>
    </lineage>
</organism>
<reference evidence="2 3" key="2">
    <citation type="submission" date="2019-01" db="EMBL/GenBank/DDBJ databases">
        <title>The decoding of complex shrimp genome reveals the adaptation for benthos swimmer, frequently molting mechanism and breeding impact on genome.</title>
        <authorList>
            <person name="Sun Y."/>
            <person name="Gao Y."/>
            <person name="Yu Y."/>
        </authorList>
    </citation>
    <scope>NUCLEOTIDE SEQUENCE [LARGE SCALE GENOMIC DNA]</scope>
    <source>
        <tissue evidence="2">Muscle</tissue>
    </source>
</reference>
<evidence type="ECO:0000313" key="3">
    <source>
        <dbReference type="Proteomes" id="UP000283509"/>
    </source>
</evidence>
<name>A0A3R7MGE6_PENVA</name>
<feature type="compositionally biased region" description="Polar residues" evidence="1">
    <location>
        <begin position="299"/>
        <end position="309"/>
    </location>
</feature>